<keyword evidence="2" id="KW-1185">Reference proteome</keyword>
<gene>
    <name evidence="1" type="ORF">EYF80_039483</name>
</gene>
<name>A0A4Z2G9S9_9TELE</name>
<dbReference type="AlphaFoldDB" id="A0A4Z2G9S9"/>
<proteinExistence type="predicted"/>
<organism evidence="1 2">
    <name type="scientific">Liparis tanakae</name>
    <name type="common">Tanaka's snailfish</name>
    <dbReference type="NCBI Taxonomy" id="230148"/>
    <lineage>
        <taxon>Eukaryota</taxon>
        <taxon>Metazoa</taxon>
        <taxon>Chordata</taxon>
        <taxon>Craniata</taxon>
        <taxon>Vertebrata</taxon>
        <taxon>Euteleostomi</taxon>
        <taxon>Actinopterygii</taxon>
        <taxon>Neopterygii</taxon>
        <taxon>Teleostei</taxon>
        <taxon>Neoteleostei</taxon>
        <taxon>Acanthomorphata</taxon>
        <taxon>Eupercaria</taxon>
        <taxon>Perciformes</taxon>
        <taxon>Cottioidei</taxon>
        <taxon>Cottales</taxon>
        <taxon>Liparidae</taxon>
        <taxon>Liparis</taxon>
    </lineage>
</organism>
<evidence type="ECO:0000313" key="2">
    <source>
        <dbReference type="Proteomes" id="UP000314294"/>
    </source>
</evidence>
<protein>
    <submittedName>
        <fullName evidence="1">Uncharacterized protein</fullName>
    </submittedName>
</protein>
<comment type="caution">
    <text evidence="1">The sequence shown here is derived from an EMBL/GenBank/DDBJ whole genome shotgun (WGS) entry which is preliminary data.</text>
</comment>
<dbReference type="EMBL" id="SRLO01000622">
    <property type="protein sequence ID" value="TNN50317.1"/>
    <property type="molecule type" value="Genomic_DNA"/>
</dbReference>
<accession>A0A4Z2G9S9</accession>
<reference evidence="1 2" key="1">
    <citation type="submission" date="2019-03" db="EMBL/GenBank/DDBJ databases">
        <title>First draft genome of Liparis tanakae, snailfish: a comprehensive survey of snailfish specific genes.</title>
        <authorList>
            <person name="Kim W."/>
            <person name="Song I."/>
            <person name="Jeong J.-H."/>
            <person name="Kim D."/>
            <person name="Kim S."/>
            <person name="Ryu S."/>
            <person name="Song J.Y."/>
            <person name="Lee S.K."/>
        </authorList>
    </citation>
    <scope>NUCLEOTIDE SEQUENCE [LARGE SCALE GENOMIC DNA]</scope>
    <source>
        <tissue evidence="1">Muscle</tissue>
    </source>
</reference>
<dbReference type="Proteomes" id="UP000314294">
    <property type="component" value="Unassembled WGS sequence"/>
</dbReference>
<sequence>MSVAQGRGDAHKGLAPADPVIEFISLNKGGQVLQKAPTEPRLKRVRVSSDSLRGVSGHFLSEELVPALHTSLRVHCGTAKRKWEQQIEKLSAKPIKTIRQ</sequence>
<evidence type="ECO:0000313" key="1">
    <source>
        <dbReference type="EMBL" id="TNN50317.1"/>
    </source>
</evidence>